<evidence type="ECO:0000313" key="3">
    <source>
        <dbReference type="EMBL" id="KAK8404941.1"/>
    </source>
</evidence>
<dbReference type="PANTHER" id="PTHR22933">
    <property type="entry name" value="FI18007P1-RELATED"/>
    <property type="match status" value="1"/>
</dbReference>
<evidence type="ECO:0000313" key="4">
    <source>
        <dbReference type="Proteomes" id="UP001487740"/>
    </source>
</evidence>
<dbReference type="GO" id="GO:0005576">
    <property type="term" value="C:extracellular region"/>
    <property type="evidence" value="ECO:0007669"/>
    <property type="project" value="InterPro"/>
</dbReference>
<comment type="caution">
    <text evidence="3">The sequence shown here is derived from an EMBL/GenBank/DDBJ whole genome shotgun (WGS) entry which is preliminary data.</text>
</comment>
<dbReference type="Pfam" id="PF01607">
    <property type="entry name" value="CBM_14"/>
    <property type="match status" value="1"/>
</dbReference>
<dbReference type="InterPro" id="IPR052976">
    <property type="entry name" value="Scoloptoxin-like"/>
</dbReference>
<evidence type="ECO:0000259" key="2">
    <source>
        <dbReference type="PROSITE" id="PS50940"/>
    </source>
</evidence>
<dbReference type="InterPro" id="IPR036508">
    <property type="entry name" value="Chitin-bd_dom_sf"/>
</dbReference>
<sequence>MTYVVVEASSGPAMSSLNLLSLLVAVWITVVAVAGDPLRADRIRRAVGQTFPASGKNLLTEASVGHVLVAAPRSSTLISVQPTIPALKDRLADNYTLVIPNPVDNFRCDDKIYGYYADVDNDCKIFHVCLPLQQLYPANFTTPVTFQFSFFCNNNTVFSQDSMTCAWEDEALPCEFSPQLYKFNHNFFRKVPVKDGIGEKWADVNEPLPDDL</sequence>
<organism evidence="3 4">
    <name type="scientific">Scylla paramamosain</name>
    <name type="common">Mud crab</name>
    <dbReference type="NCBI Taxonomy" id="85552"/>
    <lineage>
        <taxon>Eukaryota</taxon>
        <taxon>Metazoa</taxon>
        <taxon>Ecdysozoa</taxon>
        <taxon>Arthropoda</taxon>
        <taxon>Crustacea</taxon>
        <taxon>Multicrustacea</taxon>
        <taxon>Malacostraca</taxon>
        <taxon>Eumalacostraca</taxon>
        <taxon>Eucarida</taxon>
        <taxon>Decapoda</taxon>
        <taxon>Pleocyemata</taxon>
        <taxon>Brachyura</taxon>
        <taxon>Eubrachyura</taxon>
        <taxon>Portunoidea</taxon>
        <taxon>Portunidae</taxon>
        <taxon>Portuninae</taxon>
        <taxon>Scylla</taxon>
    </lineage>
</organism>
<dbReference type="EMBL" id="JARAKH010000003">
    <property type="protein sequence ID" value="KAK8404941.1"/>
    <property type="molecule type" value="Genomic_DNA"/>
</dbReference>
<dbReference type="SUPFAM" id="SSF57625">
    <property type="entry name" value="Invertebrate chitin-binding proteins"/>
    <property type="match status" value="1"/>
</dbReference>
<evidence type="ECO:0000256" key="1">
    <source>
        <dbReference type="SAM" id="Phobius"/>
    </source>
</evidence>
<proteinExistence type="predicted"/>
<keyword evidence="4" id="KW-1185">Reference proteome</keyword>
<name>A0AAW0UYE4_SCYPA</name>
<keyword evidence="1" id="KW-0472">Membrane</keyword>
<feature type="transmembrane region" description="Helical" evidence="1">
    <location>
        <begin position="16"/>
        <end position="35"/>
    </location>
</feature>
<reference evidence="3 4" key="1">
    <citation type="submission" date="2023-03" db="EMBL/GenBank/DDBJ databases">
        <title>High-quality genome of Scylla paramamosain provides insights in environmental adaptation.</title>
        <authorList>
            <person name="Zhang L."/>
        </authorList>
    </citation>
    <scope>NUCLEOTIDE SEQUENCE [LARGE SCALE GENOMIC DNA]</scope>
    <source>
        <strain evidence="3">LZ_2023a</strain>
        <tissue evidence="3">Muscle</tissue>
    </source>
</reference>
<dbReference type="AlphaFoldDB" id="A0AAW0UYE4"/>
<keyword evidence="1" id="KW-0812">Transmembrane</keyword>
<accession>A0AAW0UYE4</accession>
<keyword evidence="1" id="KW-1133">Transmembrane helix</keyword>
<feature type="domain" description="Chitin-binding type-2" evidence="2">
    <location>
        <begin position="105"/>
        <end position="176"/>
    </location>
</feature>
<dbReference type="Proteomes" id="UP001487740">
    <property type="component" value="Unassembled WGS sequence"/>
</dbReference>
<dbReference type="GO" id="GO:0008061">
    <property type="term" value="F:chitin binding"/>
    <property type="evidence" value="ECO:0007669"/>
    <property type="project" value="InterPro"/>
</dbReference>
<protein>
    <recommendedName>
        <fullName evidence="2">Chitin-binding type-2 domain-containing protein</fullName>
    </recommendedName>
</protein>
<gene>
    <name evidence="3" type="ORF">O3P69_001496</name>
</gene>
<dbReference type="PANTHER" id="PTHR22933:SF43">
    <property type="entry name" value="LP10131P"/>
    <property type="match status" value="1"/>
</dbReference>
<dbReference type="InterPro" id="IPR002557">
    <property type="entry name" value="Chitin-bd_dom"/>
</dbReference>
<dbReference type="PROSITE" id="PS50940">
    <property type="entry name" value="CHIT_BIND_II"/>
    <property type="match status" value="1"/>
</dbReference>